<dbReference type="AlphaFoldDB" id="A0A0V8DRZ2"/>
<sequence>MNNVFKPIKYLSIIMLVVIISAVITYIVNPNFSDTLNSVSSNISKSVSQKSGLNLVVAYIFNNGFKVPMGMLFFSIIPIRFLYWIQPLFTAILPGILFGIAFRYSVAKAFIILISSIPHMLLEIFAFCLWMVALDQLNKWMRYKISRKKQTNTKLFDEFRLILISYVKYVIPLIVIAAFTETYVADWISHILS</sequence>
<evidence type="ECO:0000313" key="2">
    <source>
        <dbReference type="EMBL" id="KSU16332.1"/>
    </source>
</evidence>
<dbReference type="InterPro" id="IPR002798">
    <property type="entry name" value="SpoIIM-like"/>
</dbReference>
<feature type="transmembrane region" description="Helical" evidence="1">
    <location>
        <begin position="12"/>
        <end position="32"/>
    </location>
</feature>
<dbReference type="RefSeq" id="WP_058225219.1">
    <property type="nucleotide sequence ID" value="NZ_LKLS01000161.1"/>
</dbReference>
<accession>A0A0V8DRZ2</accession>
<keyword evidence="1" id="KW-0812">Transmembrane</keyword>
<name>A0A0V8DRZ2_LACLL</name>
<dbReference type="Pfam" id="PF01944">
    <property type="entry name" value="SpoIIM"/>
    <property type="match status" value="1"/>
</dbReference>
<feature type="transmembrane region" description="Helical" evidence="1">
    <location>
        <begin position="52"/>
        <end position="74"/>
    </location>
</feature>
<feature type="transmembrane region" description="Helical" evidence="1">
    <location>
        <begin position="155"/>
        <end position="179"/>
    </location>
</feature>
<gene>
    <name evidence="2" type="ORF">LMG9449_2105</name>
</gene>
<dbReference type="PATRIC" id="fig|1360.109.peg.2715"/>
<evidence type="ECO:0000313" key="3">
    <source>
        <dbReference type="Proteomes" id="UP000053612"/>
    </source>
</evidence>
<feature type="transmembrane region" description="Helical" evidence="1">
    <location>
        <begin position="81"/>
        <end position="104"/>
    </location>
</feature>
<feature type="transmembrane region" description="Helical" evidence="1">
    <location>
        <begin position="110"/>
        <end position="134"/>
    </location>
</feature>
<dbReference type="Proteomes" id="UP000053612">
    <property type="component" value="Unassembled WGS sequence"/>
</dbReference>
<keyword evidence="1" id="KW-0472">Membrane</keyword>
<reference evidence="3" key="1">
    <citation type="submission" date="2015-10" db="EMBL/GenBank/DDBJ databases">
        <title>Draft Genome Sequences of 11 Lactococcus lactis subspecies cremoris strains.</title>
        <authorList>
            <person name="Wels M."/>
            <person name="Backus L."/>
            <person name="Boekhorst J."/>
            <person name="Dijkstra A."/>
            <person name="Beerthuizen M."/>
            <person name="Kelly W."/>
            <person name="Siezen R."/>
            <person name="Bachmann H."/>
            <person name="Van Hijum S."/>
        </authorList>
    </citation>
    <scope>NUCLEOTIDE SEQUENCE [LARGE SCALE GENOMIC DNA]</scope>
    <source>
        <strain evidence="3">LMG9449</strain>
    </source>
</reference>
<organism evidence="2 3">
    <name type="scientific">Lactococcus lactis subsp. lactis</name>
    <name type="common">Streptococcus lactis</name>
    <dbReference type="NCBI Taxonomy" id="1360"/>
    <lineage>
        <taxon>Bacteria</taxon>
        <taxon>Bacillati</taxon>
        <taxon>Bacillota</taxon>
        <taxon>Bacilli</taxon>
        <taxon>Lactobacillales</taxon>
        <taxon>Streptococcaceae</taxon>
        <taxon>Lactococcus</taxon>
    </lineage>
</organism>
<proteinExistence type="predicted"/>
<evidence type="ECO:0000256" key="1">
    <source>
        <dbReference type="SAM" id="Phobius"/>
    </source>
</evidence>
<comment type="caution">
    <text evidence="2">The sequence shown here is derived from an EMBL/GenBank/DDBJ whole genome shotgun (WGS) entry which is preliminary data.</text>
</comment>
<keyword evidence="1" id="KW-1133">Transmembrane helix</keyword>
<dbReference type="EMBL" id="LKLS01000161">
    <property type="protein sequence ID" value="KSU16332.1"/>
    <property type="molecule type" value="Genomic_DNA"/>
</dbReference>
<protein>
    <submittedName>
        <fullName evidence="2">Putative membrane protein</fullName>
    </submittedName>
</protein>